<keyword evidence="6" id="KW-0808">Transferase</keyword>
<gene>
    <name evidence="15" type="ORF">CJOHNSTONI_LOCUS4624</name>
</gene>
<evidence type="ECO:0000256" key="3">
    <source>
        <dbReference type="ARBA" id="ARBA00007477"/>
    </source>
</evidence>
<dbReference type="PANTHER" id="PTHR15075:SF2">
    <property type="entry name" value="ALPHA-1,6-MANNOSYLGLYCOPROTEIN 6-BETA-N-ACETYLGLUCOSAMINYLTRANSFERASE"/>
    <property type="match status" value="1"/>
</dbReference>
<reference evidence="15" key="1">
    <citation type="submission" date="2021-09" db="EMBL/GenBank/DDBJ databases">
        <authorList>
            <consortium name="Pathogen Informatics"/>
        </authorList>
    </citation>
    <scope>NUCLEOTIDE SEQUENCE</scope>
</reference>
<accession>A0A8J2PT56</accession>
<organism evidence="15 16">
    <name type="scientific">Cercopithifilaria johnstoni</name>
    <dbReference type="NCBI Taxonomy" id="2874296"/>
    <lineage>
        <taxon>Eukaryota</taxon>
        <taxon>Metazoa</taxon>
        <taxon>Ecdysozoa</taxon>
        <taxon>Nematoda</taxon>
        <taxon>Chromadorea</taxon>
        <taxon>Rhabditida</taxon>
        <taxon>Spirurina</taxon>
        <taxon>Spiruromorpha</taxon>
        <taxon>Filarioidea</taxon>
        <taxon>Onchocercidae</taxon>
        <taxon>Cercopithifilaria</taxon>
    </lineage>
</organism>
<dbReference type="InterPro" id="IPR052105">
    <property type="entry name" value="MGAT5_Glycosyltransferase"/>
</dbReference>
<keyword evidence="16" id="KW-1185">Reference proteome</keyword>
<evidence type="ECO:0000256" key="11">
    <source>
        <dbReference type="ARBA" id="ARBA00023136"/>
    </source>
</evidence>
<dbReference type="Pfam" id="PF15024">
    <property type="entry name" value="Glyco_transf_18"/>
    <property type="match status" value="1"/>
</dbReference>
<dbReference type="GO" id="GO:0000139">
    <property type="term" value="C:Golgi membrane"/>
    <property type="evidence" value="ECO:0007669"/>
    <property type="project" value="UniProtKB-SubCell"/>
</dbReference>
<name>A0A8J2PT56_9BILA</name>
<evidence type="ECO:0000256" key="5">
    <source>
        <dbReference type="ARBA" id="ARBA00022676"/>
    </source>
</evidence>
<protein>
    <recommendedName>
        <fullName evidence="4">alpha-1,6-mannosyl-glycoprotein 6-beta-N-acetylglucosaminyltransferase</fullName>
        <ecNumber evidence="4">2.4.1.155</ecNumber>
    </recommendedName>
</protein>
<keyword evidence="9" id="KW-1133">Transmembrane helix</keyword>
<keyword evidence="10" id="KW-0333">Golgi apparatus</keyword>
<evidence type="ECO:0000256" key="1">
    <source>
        <dbReference type="ARBA" id="ARBA00004323"/>
    </source>
</evidence>
<evidence type="ECO:0000256" key="7">
    <source>
        <dbReference type="ARBA" id="ARBA00022692"/>
    </source>
</evidence>
<evidence type="ECO:0000256" key="4">
    <source>
        <dbReference type="ARBA" id="ARBA00012671"/>
    </source>
</evidence>
<evidence type="ECO:0000256" key="13">
    <source>
        <dbReference type="ARBA" id="ARBA00048243"/>
    </source>
</evidence>
<comment type="pathway">
    <text evidence="2">Protein modification; protein glycosylation.</text>
</comment>
<evidence type="ECO:0000313" key="16">
    <source>
        <dbReference type="Proteomes" id="UP000746747"/>
    </source>
</evidence>
<sequence length="626" mass="71488">MTWLESGEISGEATTQTDEDGFYYETTGKYRYTLTRKKNAEEQECDISEMDTIEYPYCREKMQWMKEGWRTHECYAFYGVNGTFCSFRIYLSEVEKYCPILSWRKVVKDDTAVLSEDKVLPVERMLSGLFKLMFDNKLNYKFIRNRISLLWPKWLSAYDELMIKWPKVASPRPKLNIIMHMGFLSRESGFKFGELSSTGGPLGELVQWSDLISALYLLGHNLMISTEVKTLKKNLKKIDYKQHCPLQGEKVINLLFTDIVGLRCTIRVLDSFGTHAEFNSQNYFTTHKNSLGGSGKNPWGNHQLNLQQFMTMFPHTDDNTFLGFAVEMYPVNQDIKRDNITLVYGKAGYMWKDAKRLIEKVRKFTDVHATVSDDLPDFDSLIINHGVLTGPELHALMRRTKIFLGLGFPFEGPAPLEAIASGVVFINPSFNPPKSRKTSDFFKDKPTLRKLTSQNPYAELFIGRPHVLTVDIENSSQVEDAIREALLSKPTAYIPFEFTVLGMLQRVIILISKQDFCYVSRFPPPHAMLTVEAVPMQSCQDACRQRNLLCERSFFRVVNMPGFLNKSGSCAALKSISSPYAPYECSKQENPDLYSCASVPIIPSIRRICPCRDCISGQTALCSSCI</sequence>
<evidence type="ECO:0000256" key="12">
    <source>
        <dbReference type="ARBA" id="ARBA00023180"/>
    </source>
</evidence>
<dbReference type="AlphaFoldDB" id="A0A8J2PT56"/>
<dbReference type="GO" id="GO:0030144">
    <property type="term" value="F:alpha-1,6-mannosylglycoprotein 6-beta-N-acetylglucosaminyltransferase activity"/>
    <property type="evidence" value="ECO:0007669"/>
    <property type="project" value="UniProtKB-EC"/>
</dbReference>
<evidence type="ECO:0000259" key="14">
    <source>
        <dbReference type="Pfam" id="PF15024"/>
    </source>
</evidence>
<dbReference type="Proteomes" id="UP000746747">
    <property type="component" value="Unassembled WGS sequence"/>
</dbReference>
<evidence type="ECO:0000256" key="9">
    <source>
        <dbReference type="ARBA" id="ARBA00022989"/>
    </source>
</evidence>
<comment type="similarity">
    <text evidence="3">Belongs to the glycosyltransferase 18 family.</text>
</comment>
<proteinExistence type="inferred from homology"/>
<evidence type="ECO:0000256" key="10">
    <source>
        <dbReference type="ARBA" id="ARBA00023034"/>
    </source>
</evidence>
<dbReference type="OrthoDB" id="2113294at2759"/>
<keyword evidence="7" id="KW-0812">Transmembrane</keyword>
<dbReference type="InterPro" id="IPR026116">
    <property type="entry name" value="GT18_cat"/>
</dbReference>
<dbReference type="EMBL" id="CAKAEH010001314">
    <property type="protein sequence ID" value="CAG9534495.1"/>
    <property type="molecule type" value="Genomic_DNA"/>
</dbReference>
<keyword evidence="8" id="KW-0735">Signal-anchor</keyword>
<comment type="catalytic activity">
    <reaction evidence="13">
        <text>N(4)-{beta-D-GlcNAc-(1-&gt;2)-[beta-D-GlcNAc-(1-&gt;4)]-alpha-D-Man-(1-&gt;3)-[beta-D-GlcNAc-(1-&gt;2)-alpha-D-Man-(1-&gt;6)]-beta-D-Man-(1-&gt;4)-beta-D-GlcNAc-(1-&gt;4)-beta-D-GlcNAc}-L-asparaginyl-[protein] + UDP-N-acetyl-alpha-D-glucosamine = N(4)-{beta-D-GlcNAc-(1-&gt;2)-[beta-D-GlcNAc-(1-&gt;4)]-alpha-D-Man-(1-&gt;3)-[beta-D-GlcNAc-(1-&gt;2)-[beta-D-GlcNAc-(1-&gt;6)]-alpha-D-Man-(1-&gt;6)]-beta-D-Man-(1-&gt;4)-beta-D-GlcNAc-(1-&gt;4)-beta-D-GlcNAc}-L-asparaginyl-[protein] + UDP + H(+)</text>
        <dbReference type="Rhea" id="RHEA:16921"/>
        <dbReference type="Rhea" id="RHEA-COMP:14374"/>
        <dbReference type="Rhea" id="RHEA-COMP:14377"/>
        <dbReference type="ChEBI" id="CHEBI:15378"/>
        <dbReference type="ChEBI" id="CHEBI:57705"/>
        <dbReference type="ChEBI" id="CHEBI:58223"/>
        <dbReference type="ChEBI" id="CHEBI:139507"/>
        <dbReference type="ChEBI" id="CHEBI:139510"/>
        <dbReference type="EC" id="2.4.1.155"/>
    </reaction>
</comment>
<evidence type="ECO:0000256" key="6">
    <source>
        <dbReference type="ARBA" id="ARBA00022679"/>
    </source>
</evidence>
<dbReference type="PANTHER" id="PTHR15075">
    <property type="entry name" value="ALPHA-MANNOSIDE BETA-1,6-N-ACETYLGLUCOSAMINYLTRANSFERASE"/>
    <property type="match status" value="1"/>
</dbReference>
<dbReference type="UniPathway" id="UPA00378"/>
<dbReference type="GO" id="GO:0006487">
    <property type="term" value="P:protein N-linked glycosylation"/>
    <property type="evidence" value="ECO:0007669"/>
    <property type="project" value="TreeGrafter"/>
</dbReference>
<evidence type="ECO:0000256" key="2">
    <source>
        <dbReference type="ARBA" id="ARBA00004922"/>
    </source>
</evidence>
<evidence type="ECO:0000313" key="15">
    <source>
        <dbReference type="EMBL" id="CAG9534495.1"/>
    </source>
</evidence>
<keyword evidence="5" id="KW-0328">Glycosyltransferase</keyword>
<feature type="domain" description="Glycosyltransferase family 18 catalytic" evidence="14">
    <location>
        <begin position="74"/>
        <end position="611"/>
    </location>
</feature>
<keyword evidence="12" id="KW-0325">Glycoprotein</keyword>
<evidence type="ECO:0000256" key="8">
    <source>
        <dbReference type="ARBA" id="ARBA00022968"/>
    </source>
</evidence>
<comment type="subcellular location">
    <subcellularLocation>
        <location evidence="1">Golgi apparatus membrane</location>
        <topology evidence="1">Single-pass type II membrane protein</topology>
    </subcellularLocation>
</comment>
<comment type="caution">
    <text evidence="15">The sequence shown here is derived from an EMBL/GenBank/DDBJ whole genome shotgun (WGS) entry which is preliminary data.</text>
</comment>
<dbReference type="EC" id="2.4.1.155" evidence="4"/>
<keyword evidence="11" id="KW-0472">Membrane</keyword>